<dbReference type="EMBL" id="ML978129">
    <property type="protein sequence ID" value="KAF2096828.1"/>
    <property type="molecule type" value="Genomic_DNA"/>
</dbReference>
<feature type="region of interest" description="Disordered" evidence="2">
    <location>
        <begin position="64"/>
        <end position="181"/>
    </location>
</feature>
<feature type="compositionally biased region" description="Polar residues" evidence="2">
    <location>
        <begin position="208"/>
        <end position="228"/>
    </location>
</feature>
<keyword evidence="5" id="KW-1185">Reference proteome</keyword>
<proteinExistence type="predicted"/>
<feature type="region of interest" description="Disordered" evidence="2">
    <location>
        <begin position="411"/>
        <end position="545"/>
    </location>
</feature>
<evidence type="ECO:0000259" key="3">
    <source>
        <dbReference type="PROSITE" id="PS50102"/>
    </source>
</evidence>
<dbReference type="GO" id="GO:0003723">
    <property type="term" value="F:RNA binding"/>
    <property type="evidence" value="ECO:0007669"/>
    <property type="project" value="UniProtKB-UniRule"/>
</dbReference>
<evidence type="ECO:0000313" key="5">
    <source>
        <dbReference type="Proteomes" id="UP000799772"/>
    </source>
</evidence>
<evidence type="ECO:0000256" key="2">
    <source>
        <dbReference type="SAM" id="MobiDB-lite"/>
    </source>
</evidence>
<feature type="compositionally biased region" description="Basic residues" evidence="2">
    <location>
        <begin position="512"/>
        <end position="525"/>
    </location>
</feature>
<protein>
    <recommendedName>
        <fullName evidence="3">RRM domain-containing protein</fullName>
    </recommendedName>
</protein>
<dbReference type="Pfam" id="PF00076">
    <property type="entry name" value="RRM_1"/>
    <property type="match status" value="1"/>
</dbReference>
<evidence type="ECO:0000256" key="1">
    <source>
        <dbReference type="PROSITE-ProRule" id="PRU00176"/>
    </source>
</evidence>
<dbReference type="InterPro" id="IPR034167">
    <property type="entry name" value="Nab3_RRM"/>
</dbReference>
<feature type="compositionally biased region" description="Polar residues" evidence="2">
    <location>
        <begin position="1"/>
        <end position="19"/>
    </location>
</feature>
<feature type="domain" description="RRM" evidence="3">
    <location>
        <begin position="357"/>
        <end position="428"/>
    </location>
</feature>
<dbReference type="OrthoDB" id="10044938at2759"/>
<dbReference type="Proteomes" id="UP000799772">
    <property type="component" value="Unassembled WGS sequence"/>
</dbReference>
<dbReference type="InterPro" id="IPR000504">
    <property type="entry name" value="RRM_dom"/>
</dbReference>
<feature type="compositionally biased region" description="Basic and acidic residues" evidence="2">
    <location>
        <begin position="501"/>
        <end position="511"/>
    </location>
</feature>
<feature type="compositionally biased region" description="Polar residues" evidence="2">
    <location>
        <begin position="161"/>
        <end position="179"/>
    </location>
</feature>
<feature type="compositionally biased region" description="Low complexity" evidence="2">
    <location>
        <begin position="755"/>
        <end position="764"/>
    </location>
</feature>
<organism evidence="4 5">
    <name type="scientific">Rhizodiscina lignyota</name>
    <dbReference type="NCBI Taxonomy" id="1504668"/>
    <lineage>
        <taxon>Eukaryota</taxon>
        <taxon>Fungi</taxon>
        <taxon>Dikarya</taxon>
        <taxon>Ascomycota</taxon>
        <taxon>Pezizomycotina</taxon>
        <taxon>Dothideomycetes</taxon>
        <taxon>Pleosporomycetidae</taxon>
        <taxon>Aulographales</taxon>
        <taxon>Rhizodiscinaceae</taxon>
        <taxon>Rhizodiscina</taxon>
    </lineage>
</organism>
<dbReference type="PROSITE" id="PS50102">
    <property type="entry name" value="RRM"/>
    <property type="match status" value="1"/>
</dbReference>
<comment type="caution">
    <text evidence="4">The sequence shown here is derived from an EMBL/GenBank/DDBJ whole genome shotgun (WGS) entry which is preliminary data.</text>
</comment>
<dbReference type="AlphaFoldDB" id="A0A9P4IB65"/>
<dbReference type="SMART" id="SM00360">
    <property type="entry name" value="RRM"/>
    <property type="match status" value="1"/>
</dbReference>
<dbReference type="InterPro" id="IPR052600">
    <property type="entry name" value="Nuc_rcpt_coact/corep"/>
</dbReference>
<feature type="compositionally biased region" description="Basic and acidic residues" evidence="2">
    <location>
        <begin position="474"/>
        <end position="487"/>
    </location>
</feature>
<feature type="region of interest" description="Disordered" evidence="2">
    <location>
        <begin position="752"/>
        <end position="773"/>
    </location>
</feature>
<evidence type="ECO:0000313" key="4">
    <source>
        <dbReference type="EMBL" id="KAF2096828.1"/>
    </source>
</evidence>
<keyword evidence="1" id="KW-0694">RNA-binding</keyword>
<name>A0A9P4IB65_9PEZI</name>
<sequence>MSSSSPEEASEIRGQTLTPVSPKPLLYPSPTNIPILEKSMEPAFDDKLSQPGADLSNILHYPEPVAAYPASSDSDPYAEQAEGEGNGKGNSTTAAEADANDDYAQALAMEDEEVGNQDTTTTTESMAQPINSLAPAPSDTALVPVQPESTSATDLKAPDTSLPTAQEISQASKPPSTDNGLAAGVDFQAILDNLTANTPSIIADPNAVSASTPSNVPPTANLVSPTSTLAGNPNLPPRPPPQAGQVNFSPTDDIRNYHKIPSAGYRATNIPSIMTGSATGANGLPPPPTASFQQTPQSATQQSPADANFHQRDDLDVVMEDAEAPWGQETQKLYDDFLVAERAYVTEGQWDKFPPNSRLFIGNLPTEKVTKRDIFHIFYKHGQLAQISIKQAYGFVQFLDAESCYRALSAEQGQSVRGRKMHLEISKPQRPTKNQGGDRQRRRSRSPDFNRGGAGGRGPSGVDRYTSGGQSSSPRERDFRRRDDYRPNRSPSPRGHRGGRRDRSRERFDGRRKSRSRSPYGRRYRSPSPKRDVDDDLPLPRRNPRDVPDVQILVLDDLDRNFIAYIEKAFQDRGVRCDVLLLSPRLSEAAVIRRQILEGVLAVSKLTQNAQRTGRIPLQVFDRRAGVDNVRFEEYQDLEPGVVAELVLRAKQTHGAQQPASASYGLPPPPSAGGYGMPQQASYGLPPAQSPNATQILSSLNPQDLQKLLSAAGIQQPQTPSVAYQQQGPVGGGITPDLARLLASAGVNTSVAAAPQSSMPQQGSYSGGGQPDMQEIMANLAKYKR</sequence>
<feature type="compositionally biased region" description="Polar residues" evidence="2">
    <location>
        <begin position="116"/>
        <end position="131"/>
    </location>
</feature>
<dbReference type="PANTHER" id="PTHR23295">
    <property type="entry name" value="NUCLEAR RECEPTOR COACTIVATOR 5-RELATED"/>
    <property type="match status" value="1"/>
</dbReference>
<dbReference type="InterPro" id="IPR012677">
    <property type="entry name" value="Nucleotide-bd_a/b_plait_sf"/>
</dbReference>
<feature type="region of interest" description="Disordered" evidence="2">
    <location>
        <begin position="1"/>
        <end position="33"/>
    </location>
</feature>
<dbReference type="SUPFAM" id="SSF52954">
    <property type="entry name" value="Class II aaRS ABD-related"/>
    <property type="match status" value="1"/>
</dbReference>
<dbReference type="CDD" id="cd12342">
    <property type="entry name" value="RRM_Nab3p"/>
    <property type="match status" value="1"/>
</dbReference>
<feature type="compositionally biased region" description="Low complexity" evidence="2">
    <location>
        <begin position="290"/>
        <end position="305"/>
    </location>
</feature>
<feature type="region of interest" description="Disordered" evidence="2">
    <location>
        <begin position="276"/>
        <end position="307"/>
    </location>
</feature>
<dbReference type="PANTHER" id="PTHR23295:SF6">
    <property type="entry name" value="NEOSIN, ISOFORM A"/>
    <property type="match status" value="1"/>
</dbReference>
<feature type="region of interest" description="Disordered" evidence="2">
    <location>
        <begin position="208"/>
        <end position="243"/>
    </location>
</feature>
<gene>
    <name evidence="4" type="ORF">NA57DRAFT_58715</name>
</gene>
<accession>A0A9P4IB65</accession>
<reference evidence="4" key="1">
    <citation type="journal article" date="2020" name="Stud. Mycol.">
        <title>101 Dothideomycetes genomes: a test case for predicting lifestyles and emergence of pathogens.</title>
        <authorList>
            <person name="Haridas S."/>
            <person name="Albert R."/>
            <person name="Binder M."/>
            <person name="Bloem J."/>
            <person name="Labutti K."/>
            <person name="Salamov A."/>
            <person name="Andreopoulos B."/>
            <person name="Baker S."/>
            <person name="Barry K."/>
            <person name="Bills G."/>
            <person name="Bluhm B."/>
            <person name="Cannon C."/>
            <person name="Castanera R."/>
            <person name="Culley D."/>
            <person name="Daum C."/>
            <person name="Ezra D."/>
            <person name="Gonzalez J."/>
            <person name="Henrissat B."/>
            <person name="Kuo A."/>
            <person name="Liang C."/>
            <person name="Lipzen A."/>
            <person name="Lutzoni F."/>
            <person name="Magnuson J."/>
            <person name="Mondo S."/>
            <person name="Nolan M."/>
            <person name="Ohm R."/>
            <person name="Pangilinan J."/>
            <person name="Park H.-J."/>
            <person name="Ramirez L."/>
            <person name="Alfaro M."/>
            <person name="Sun H."/>
            <person name="Tritt A."/>
            <person name="Yoshinaga Y."/>
            <person name="Zwiers L.-H."/>
            <person name="Turgeon B."/>
            <person name="Goodwin S."/>
            <person name="Spatafora J."/>
            <person name="Crous P."/>
            <person name="Grigoriev I."/>
        </authorList>
    </citation>
    <scope>NUCLEOTIDE SEQUENCE</scope>
    <source>
        <strain evidence="4">CBS 133067</strain>
    </source>
</reference>
<dbReference type="Gene3D" id="3.30.70.330">
    <property type="match status" value="1"/>
</dbReference>
<dbReference type="SUPFAM" id="SSF54928">
    <property type="entry name" value="RNA-binding domain, RBD"/>
    <property type="match status" value="1"/>
</dbReference>
<feature type="region of interest" description="Disordered" evidence="2">
    <location>
        <begin position="657"/>
        <end position="695"/>
    </location>
</feature>
<dbReference type="InterPro" id="IPR035979">
    <property type="entry name" value="RBD_domain_sf"/>
</dbReference>